<feature type="transmembrane region" description="Helical" evidence="1">
    <location>
        <begin position="68"/>
        <end position="88"/>
    </location>
</feature>
<dbReference type="Proteomes" id="UP000886069">
    <property type="component" value="Unassembled WGS sequence"/>
</dbReference>
<feature type="transmembrane region" description="Helical" evidence="1">
    <location>
        <begin position="6"/>
        <end position="25"/>
    </location>
</feature>
<dbReference type="Gene3D" id="3.30.70.1450">
    <property type="entry name" value="Regulator of K+ conductance, C-terminal domain"/>
    <property type="match status" value="1"/>
</dbReference>
<dbReference type="AlphaFoldDB" id="A0A7V2AU54"/>
<protein>
    <submittedName>
        <fullName evidence="3">Potassium transporter TrkA</fullName>
    </submittedName>
</protein>
<dbReference type="SUPFAM" id="SSF116726">
    <property type="entry name" value="TrkA C-terminal domain-like"/>
    <property type="match status" value="1"/>
</dbReference>
<sequence>MTTLAGLIIVIIVSFLIIKVGSIALRMTGVDKESANFQSLSAFTGTGFTTYEAEEVVNYHNRRRIIKILMLLGNAGIISIITMLILAFSHGDISETAAKLGLLGIVILGIIIFSVVRGLETFIDNFIAKRLARFTQFSMSSFHEMLRLAHGYGVAEIVVPKGHELAGKRLFESNLRENEILVLAVKRDSVLIPAPKADELIEPEDRLICFGMLKNISAAVQIG</sequence>
<reference evidence="3" key="1">
    <citation type="journal article" date="2020" name="mSystems">
        <title>Genome- and Community-Level Interaction Insights into Carbon Utilization and Element Cycling Functions of Hydrothermarchaeota in Hydrothermal Sediment.</title>
        <authorList>
            <person name="Zhou Z."/>
            <person name="Liu Y."/>
            <person name="Xu W."/>
            <person name="Pan J."/>
            <person name="Luo Z.H."/>
            <person name="Li M."/>
        </authorList>
    </citation>
    <scope>NUCLEOTIDE SEQUENCE [LARGE SCALE GENOMIC DNA]</scope>
    <source>
        <strain evidence="3">SpSt-1233</strain>
    </source>
</reference>
<evidence type="ECO:0000313" key="3">
    <source>
        <dbReference type="EMBL" id="HER43315.1"/>
    </source>
</evidence>
<keyword evidence="1" id="KW-0472">Membrane</keyword>
<dbReference type="GO" id="GO:0006813">
    <property type="term" value="P:potassium ion transport"/>
    <property type="evidence" value="ECO:0007669"/>
    <property type="project" value="InterPro"/>
</dbReference>
<accession>A0A7V2AU54</accession>
<dbReference type="PROSITE" id="PS51202">
    <property type="entry name" value="RCK_C"/>
    <property type="match status" value="1"/>
</dbReference>
<dbReference type="InterPro" id="IPR036721">
    <property type="entry name" value="RCK_C_sf"/>
</dbReference>
<proteinExistence type="predicted"/>
<keyword evidence="1" id="KW-0812">Transmembrane</keyword>
<name>A0A7V2AU54_UNCEI</name>
<dbReference type="InterPro" id="IPR006037">
    <property type="entry name" value="RCK_C"/>
</dbReference>
<keyword evidence="1" id="KW-1133">Transmembrane helix</keyword>
<feature type="domain" description="RCK C-terminal" evidence="2">
    <location>
        <begin position="143"/>
        <end position="223"/>
    </location>
</feature>
<dbReference type="GO" id="GO:0008324">
    <property type="term" value="F:monoatomic cation transmembrane transporter activity"/>
    <property type="evidence" value="ECO:0007669"/>
    <property type="project" value="InterPro"/>
</dbReference>
<dbReference type="Pfam" id="PF02080">
    <property type="entry name" value="TrkA_C"/>
    <property type="match status" value="1"/>
</dbReference>
<dbReference type="EMBL" id="DSEC01000176">
    <property type="protein sequence ID" value="HER43315.1"/>
    <property type="molecule type" value="Genomic_DNA"/>
</dbReference>
<evidence type="ECO:0000259" key="2">
    <source>
        <dbReference type="PROSITE" id="PS51202"/>
    </source>
</evidence>
<organism evidence="3">
    <name type="scientific">Eiseniibacteriota bacterium</name>
    <dbReference type="NCBI Taxonomy" id="2212470"/>
    <lineage>
        <taxon>Bacteria</taxon>
        <taxon>Candidatus Eiseniibacteriota</taxon>
    </lineage>
</organism>
<gene>
    <name evidence="3" type="ORF">ENO08_02500</name>
</gene>
<feature type="transmembrane region" description="Helical" evidence="1">
    <location>
        <begin position="100"/>
        <end position="119"/>
    </location>
</feature>
<evidence type="ECO:0000256" key="1">
    <source>
        <dbReference type="SAM" id="Phobius"/>
    </source>
</evidence>
<comment type="caution">
    <text evidence="3">The sequence shown here is derived from an EMBL/GenBank/DDBJ whole genome shotgun (WGS) entry which is preliminary data.</text>
</comment>